<dbReference type="InParanoid" id="A0A5C3PNW4"/>
<comment type="subcellular location">
    <subcellularLocation>
        <location evidence="1">Membrane</location>
        <topology evidence="1">Multi-pass membrane protein</topology>
    </subcellularLocation>
</comment>
<dbReference type="EMBL" id="ML211020">
    <property type="protein sequence ID" value="TFK91454.1"/>
    <property type="molecule type" value="Genomic_DNA"/>
</dbReference>
<dbReference type="SMART" id="SM00014">
    <property type="entry name" value="acidPPc"/>
    <property type="match status" value="1"/>
</dbReference>
<evidence type="ECO:0000256" key="5">
    <source>
        <dbReference type="ARBA" id="ARBA00023136"/>
    </source>
</evidence>
<feature type="transmembrane region" description="Helical" evidence="6">
    <location>
        <begin position="205"/>
        <end position="223"/>
    </location>
</feature>
<dbReference type="GO" id="GO:0016020">
    <property type="term" value="C:membrane"/>
    <property type="evidence" value="ECO:0007669"/>
    <property type="project" value="UniProtKB-SubCell"/>
</dbReference>
<dbReference type="InterPro" id="IPR000326">
    <property type="entry name" value="PAP2/HPO"/>
</dbReference>
<dbReference type="PANTHER" id="PTHR10165">
    <property type="entry name" value="LIPID PHOSPHATE PHOSPHATASE"/>
    <property type="match status" value="1"/>
</dbReference>
<dbReference type="Proteomes" id="UP000308197">
    <property type="component" value="Unassembled WGS sequence"/>
</dbReference>
<dbReference type="STRING" id="1314778.A0A5C3PNW4"/>
<keyword evidence="5 6" id="KW-0472">Membrane</keyword>
<evidence type="ECO:0000313" key="8">
    <source>
        <dbReference type="EMBL" id="TFK91454.1"/>
    </source>
</evidence>
<evidence type="ECO:0000256" key="3">
    <source>
        <dbReference type="ARBA" id="ARBA00022692"/>
    </source>
</evidence>
<keyword evidence="3 6" id="KW-0812">Transmembrane</keyword>
<dbReference type="SUPFAM" id="SSF48317">
    <property type="entry name" value="Acid phosphatase/Vanadium-dependent haloperoxidase"/>
    <property type="match status" value="1"/>
</dbReference>
<dbReference type="GO" id="GO:0006644">
    <property type="term" value="P:phospholipid metabolic process"/>
    <property type="evidence" value="ECO:0007669"/>
    <property type="project" value="InterPro"/>
</dbReference>
<organism evidence="8 9">
    <name type="scientific">Polyporus arcularius HHB13444</name>
    <dbReference type="NCBI Taxonomy" id="1314778"/>
    <lineage>
        <taxon>Eukaryota</taxon>
        <taxon>Fungi</taxon>
        <taxon>Dikarya</taxon>
        <taxon>Basidiomycota</taxon>
        <taxon>Agaricomycotina</taxon>
        <taxon>Agaricomycetes</taxon>
        <taxon>Polyporales</taxon>
        <taxon>Polyporaceae</taxon>
        <taxon>Polyporus</taxon>
    </lineage>
</organism>
<sequence length="304" mass="33621">MPRSGPFIPGLPSGLTGYFHRDSFDFLDRAYVVDWAISSLMWFAGWMIKSLPPFERDFSTKDPLIDHKHRPNQISGDFNWTVAFVVPVAITVVVGLLRRSAHEVHHSLLALYSGRGLCALVTEALKNRVGRLRPDFLDRCKWDKTLKACAGKVEAVIDGRRSFPSGHSSTAFAGMTFLSLWLAGITGAWCLSQPVPGGSFLGSKLARLTLSLLPLAFATWVAVSRVEDYRHHKEDVIVGSIIGIASATICYLIYWPNPVSYQPHTARVVYGAPAADPARTRRPNPVLYGYELTGVENEHAEQSV</sequence>
<evidence type="ECO:0000256" key="2">
    <source>
        <dbReference type="ARBA" id="ARBA00008816"/>
    </source>
</evidence>
<dbReference type="PANTHER" id="PTHR10165:SF35">
    <property type="entry name" value="RE23632P"/>
    <property type="match status" value="1"/>
</dbReference>
<dbReference type="Pfam" id="PF01569">
    <property type="entry name" value="PAP2"/>
    <property type="match status" value="1"/>
</dbReference>
<feature type="domain" description="Phosphatidic acid phosphatase type 2/haloperoxidase" evidence="7">
    <location>
        <begin position="108"/>
        <end position="251"/>
    </location>
</feature>
<feature type="transmembrane region" description="Helical" evidence="6">
    <location>
        <begin position="235"/>
        <end position="254"/>
    </location>
</feature>
<evidence type="ECO:0000313" key="9">
    <source>
        <dbReference type="Proteomes" id="UP000308197"/>
    </source>
</evidence>
<reference evidence="8 9" key="1">
    <citation type="journal article" date="2019" name="Nat. Ecol. Evol.">
        <title>Megaphylogeny resolves global patterns of mushroom evolution.</title>
        <authorList>
            <person name="Varga T."/>
            <person name="Krizsan K."/>
            <person name="Foldi C."/>
            <person name="Dima B."/>
            <person name="Sanchez-Garcia M."/>
            <person name="Sanchez-Ramirez S."/>
            <person name="Szollosi G.J."/>
            <person name="Szarkandi J.G."/>
            <person name="Papp V."/>
            <person name="Albert L."/>
            <person name="Andreopoulos W."/>
            <person name="Angelini C."/>
            <person name="Antonin V."/>
            <person name="Barry K.W."/>
            <person name="Bougher N.L."/>
            <person name="Buchanan P."/>
            <person name="Buyck B."/>
            <person name="Bense V."/>
            <person name="Catcheside P."/>
            <person name="Chovatia M."/>
            <person name="Cooper J."/>
            <person name="Damon W."/>
            <person name="Desjardin D."/>
            <person name="Finy P."/>
            <person name="Geml J."/>
            <person name="Haridas S."/>
            <person name="Hughes K."/>
            <person name="Justo A."/>
            <person name="Karasinski D."/>
            <person name="Kautmanova I."/>
            <person name="Kiss B."/>
            <person name="Kocsube S."/>
            <person name="Kotiranta H."/>
            <person name="LaButti K.M."/>
            <person name="Lechner B.E."/>
            <person name="Liimatainen K."/>
            <person name="Lipzen A."/>
            <person name="Lukacs Z."/>
            <person name="Mihaltcheva S."/>
            <person name="Morgado L.N."/>
            <person name="Niskanen T."/>
            <person name="Noordeloos M.E."/>
            <person name="Ohm R.A."/>
            <person name="Ortiz-Santana B."/>
            <person name="Ovrebo C."/>
            <person name="Racz N."/>
            <person name="Riley R."/>
            <person name="Savchenko A."/>
            <person name="Shiryaev A."/>
            <person name="Soop K."/>
            <person name="Spirin V."/>
            <person name="Szebenyi C."/>
            <person name="Tomsovsky M."/>
            <person name="Tulloss R.E."/>
            <person name="Uehling J."/>
            <person name="Grigoriev I.V."/>
            <person name="Vagvolgyi C."/>
            <person name="Papp T."/>
            <person name="Martin F.M."/>
            <person name="Miettinen O."/>
            <person name="Hibbett D.S."/>
            <person name="Nagy L.G."/>
        </authorList>
    </citation>
    <scope>NUCLEOTIDE SEQUENCE [LARGE SCALE GENOMIC DNA]</scope>
    <source>
        <strain evidence="8 9">HHB13444</strain>
    </source>
</reference>
<accession>A0A5C3PNW4</accession>
<gene>
    <name evidence="8" type="ORF">K466DRAFT_573703</name>
</gene>
<dbReference type="AlphaFoldDB" id="A0A5C3PNW4"/>
<keyword evidence="4 6" id="KW-1133">Transmembrane helix</keyword>
<dbReference type="InterPro" id="IPR036938">
    <property type="entry name" value="PAP2/HPO_sf"/>
</dbReference>
<feature type="transmembrane region" description="Helical" evidence="6">
    <location>
        <begin position="30"/>
        <end position="48"/>
    </location>
</feature>
<dbReference type="Gene3D" id="1.20.144.10">
    <property type="entry name" value="Phosphatidic acid phosphatase type 2/haloperoxidase"/>
    <property type="match status" value="1"/>
</dbReference>
<evidence type="ECO:0000256" key="4">
    <source>
        <dbReference type="ARBA" id="ARBA00022989"/>
    </source>
</evidence>
<feature type="transmembrane region" description="Helical" evidence="6">
    <location>
        <begin position="78"/>
        <end position="97"/>
    </location>
</feature>
<feature type="transmembrane region" description="Helical" evidence="6">
    <location>
        <begin position="170"/>
        <end position="189"/>
    </location>
</feature>
<evidence type="ECO:0000259" key="7">
    <source>
        <dbReference type="SMART" id="SM00014"/>
    </source>
</evidence>
<keyword evidence="9" id="KW-1185">Reference proteome</keyword>
<evidence type="ECO:0000256" key="6">
    <source>
        <dbReference type="SAM" id="Phobius"/>
    </source>
</evidence>
<comment type="similarity">
    <text evidence="2">Belongs to the PA-phosphatase related phosphoesterase family.</text>
</comment>
<dbReference type="InterPro" id="IPR043216">
    <property type="entry name" value="PAP-like"/>
</dbReference>
<name>A0A5C3PNW4_9APHY</name>
<protein>
    <submittedName>
        <fullName evidence="8">Lipid phosphate phosphatase 1</fullName>
    </submittedName>
</protein>
<evidence type="ECO:0000256" key="1">
    <source>
        <dbReference type="ARBA" id="ARBA00004141"/>
    </source>
</evidence>
<dbReference type="CDD" id="cd03390">
    <property type="entry name" value="PAP2_containing_1_like"/>
    <property type="match status" value="1"/>
</dbReference>
<dbReference type="GO" id="GO:0008195">
    <property type="term" value="F:phosphatidate phosphatase activity"/>
    <property type="evidence" value="ECO:0007669"/>
    <property type="project" value="TreeGrafter"/>
</dbReference>
<dbReference type="GO" id="GO:0046839">
    <property type="term" value="P:phospholipid dephosphorylation"/>
    <property type="evidence" value="ECO:0007669"/>
    <property type="project" value="TreeGrafter"/>
</dbReference>
<proteinExistence type="inferred from homology"/>